<keyword evidence="6 12" id="KW-0812">Transmembrane</keyword>
<evidence type="ECO:0000256" key="5">
    <source>
        <dbReference type="ARBA" id="ARBA00022679"/>
    </source>
</evidence>
<dbReference type="InterPro" id="IPR031481">
    <property type="entry name" value="Glyco_tran_10_N"/>
</dbReference>
<dbReference type="SUPFAM" id="SSF53756">
    <property type="entry name" value="UDP-Glycosyltransferase/glycogen phosphorylase"/>
    <property type="match status" value="1"/>
</dbReference>
<dbReference type="Pfam" id="PF17039">
    <property type="entry name" value="Glyco_tran_10_N"/>
    <property type="match status" value="1"/>
</dbReference>
<dbReference type="Proteomes" id="UP000078561">
    <property type="component" value="Unassembled WGS sequence"/>
</dbReference>
<feature type="domain" description="Fucosyltransferase C-terminal" evidence="14">
    <location>
        <begin position="103"/>
        <end position="283"/>
    </location>
</feature>
<keyword evidence="10" id="KW-0325">Glycoprotein</keyword>
<dbReference type="STRING" id="4829.A0A168RME3"/>
<gene>
    <name evidence="16" type="primary">ABSGL_12774.1 scaffold 13517</name>
</gene>
<dbReference type="PANTHER" id="PTHR11929:SF226">
    <property type="entry name" value="ATP-DEPENDENT DNA HELICASE-RELATED"/>
    <property type="match status" value="1"/>
</dbReference>
<feature type="compositionally biased region" description="Low complexity" evidence="13">
    <location>
        <begin position="369"/>
        <end position="383"/>
    </location>
</feature>
<dbReference type="InterPro" id="IPR055270">
    <property type="entry name" value="Glyco_tran_10_C"/>
</dbReference>
<feature type="transmembrane region" description="Helical" evidence="12">
    <location>
        <begin position="417"/>
        <end position="440"/>
    </location>
</feature>
<dbReference type="PANTHER" id="PTHR11929">
    <property type="entry name" value="ALPHA- 1,3 -FUCOSYLTRANSFERASE"/>
    <property type="match status" value="1"/>
</dbReference>
<feature type="region of interest" description="Disordered" evidence="13">
    <location>
        <begin position="351"/>
        <end position="383"/>
    </location>
</feature>
<evidence type="ECO:0000256" key="8">
    <source>
        <dbReference type="ARBA" id="ARBA00022989"/>
    </source>
</evidence>
<keyword evidence="4 12" id="KW-0328">Glycosyltransferase</keyword>
<keyword evidence="7" id="KW-0735">Signal-anchor</keyword>
<comment type="similarity">
    <text evidence="3 12">Belongs to the glycosyltransferase 10 family.</text>
</comment>
<evidence type="ECO:0000256" key="3">
    <source>
        <dbReference type="ARBA" id="ARBA00008919"/>
    </source>
</evidence>
<evidence type="ECO:0000256" key="2">
    <source>
        <dbReference type="ARBA" id="ARBA00004922"/>
    </source>
</evidence>
<reference evidence="16" key="1">
    <citation type="submission" date="2016-04" db="EMBL/GenBank/DDBJ databases">
        <authorList>
            <person name="Evans L.H."/>
            <person name="Alamgir A."/>
            <person name="Owens N."/>
            <person name="Weber N.D."/>
            <person name="Virtaneva K."/>
            <person name="Barbian K."/>
            <person name="Babar A."/>
            <person name="Rosenke K."/>
        </authorList>
    </citation>
    <scope>NUCLEOTIDE SEQUENCE [LARGE SCALE GENOMIC DNA]</scope>
    <source>
        <strain evidence="16">CBS 101.48</strain>
    </source>
</reference>
<evidence type="ECO:0000256" key="9">
    <source>
        <dbReference type="ARBA" id="ARBA00023136"/>
    </source>
</evidence>
<dbReference type="InterPro" id="IPR038577">
    <property type="entry name" value="GT10-like_C_sf"/>
</dbReference>
<keyword evidence="9 12" id="KW-0472">Membrane</keyword>
<evidence type="ECO:0000256" key="7">
    <source>
        <dbReference type="ARBA" id="ARBA00022968"/>
    </source>
</evidence>
<dbReference type="Pfam" id="PF00852">
    <property type="entry name" value="Glyco_transf_10"/>
    <property type="match status" value="1"/>
</dbReference>
<evidence type="ECO:0000313" key="17">
    <source>
        <dbReference type="Proteomes" id="UP000078561"/>
    </source>
</evidence>
<evidence type="ECO:0000256" key="10">
    <source>
        <dbReference type="ARBA" id="ARBA00023180"/>
    </source>
</evidence>
<name>A0A168RME3_ABSGL</name>
<evidence type="ECO:0000256" key="11">
    <source>
        <dbReference type="ARBA" id="ARBA00037847"/>
    </source>
</evidence>
<dbReference type="GO" id="GO:0046920">
    <property type="term" value="F:alpha-(1-&gt;3)-fucosyltransferase activity"/>
    <property type="evidence" value="ECO:0007669"/>
    <property type="project" value="TreeGrafter"/>
</dbReference>
<feature type="domain" description="Fucosyltransferase N-terminal" evidence="15">
    <location>
        <begin position="5"/>
        <end position="82"/>
    </location>
</feature>
<evidence type="ECO:0000256" key="12">
    <source>
        <dbReference type="RuleBase" id="RU003832"/>
    </source>
</evidence>
<keyword evidence="17" id="KW-1185">Reference proteome</keyword>
<evidence type="ECO:0000256" key="13">
    <source>
        <dbReference type="SAM" id="MobiDB-lite"/>
    </source>
</evidence>
<feature type="compositionally biased region" description="Polar residues" evidence="13">
    <location>
        <begin position="355"/>
        <end position="368"/>
    </location>
</feature>
<evidence type="ECO:0000313" key="16">
    <source>
        <dbReference type="EMBL" id="SAM07135.1"/>
    </source>
</evidence>
<dbReference type="EC" id="2.4.1.-" evidence="12"/>
<dbReference type="GO" id="GO:0032580">
    <property type="term" value="C:Golgi cisterna membrane"/>
    <property type="evidence" value="ECO:0007669"/>
    <property type="project" value="UniProtKB-SubCell"/>
</dbReference>
<accession>A0A168RME3</accession>
<keyword evidence="5 12" id="KW-0808">Transferase</keyword>
<sequence>MTFASSWCTITTNQSEVDTADAFIFHAADYSSRNVPKRTGSPWILYTLESPLTAPFRQDPAQMDPFDYLASYHQKSRYFFTYFSPMVMDVANRPLPTDFIRRKSKQAPILWIAKNCYASSGREHYIQELMKYISVDSYGDCLNTKPFPPNKSREQLMTEYKFYLAIENANCEDYVTEKLADTLKFSAVPIVDGPASYNGYLPNQRSAIRMDAYPDPRDLAKYIRFLDENDDAYLAYMKYRQNALIKPPSERMDPLFVSLWSDQTAHDYRVSWCSICRHMATTLTSRGSNQDESVLPTTKKNGSLLVDQTCMEGGKWNYAADGPPYQSYTWTPTLKDEFAYEAIGKTDESTPKILPSTSMDSATLSTTDPWLESSTDPSSSLSLQSSWDPLQDLSVGSALGSTASYPLPEDHSTLSQYQLGVLLSVCISFLVLLGAFWAVYRGSRKQNTYAKRNAPHS</sequence>
<protein>
    <recommendedName>
        <fullName evidence="12">Fucosyltransferase</fullName>
        <ecNumber evidence="12">2.4.1.-</ecNumber>
    </recommendedName>
</protein>
<proteinExistence type="inferred from homology"/>
<dbReference type="EMBL" id="LT554730">
    <property type="protein sequence ID" value="SAM07135.1"/>
    <property type="molecule type" value="Genomic_DNA"/>
</dbReference>
<evidence type="ECO:0000259" key="14">
    <source>
        <dbReference type="Pfam" id="PF00852"/>
    </source>
</evidence>
<evidence type="ECO:0000256" key="6">
    <source>
        <dbReference type="ARBA" id="ARBA00022692"/>
    </source>
</evidence>
<dbReference type="InParanoid" id="A0A168RME3"/>
<dbReference type="AlphaFoldDB" id="A0A168RME3"/>
<comment type="pathway">
    <text evidence="2">Protein modification; protein glycosylation.</text>
</comment>
<organism evidence="16">
    <name type="scientific">Absidia glauca</name>
    <name type="common">Pin mould</name>
    <dbReference type="NCBI Taxonomy" id="4829"/>
    <lineage>
        <taxon>Eukaryota</taxon>
        <taxon>Fungi</taxon>
        <taxon>Fungi incertae sedis</taxon>
        <taxon>Mucoromycota</taxon>
        <taxon>Mucoromycotina</taxon>
        <taxon>Mucoromycetes</taxon>
        <taxon>Mucorales</taxon>
        <taxon>Cunninghamellaceae</taxon>
        <taxon>Absidia</taxon>
    </lineage>
</organism>
<dbReference type="InterPro" id="IPR001503">
    <property type="entry name" value="Glyco_trans_10"/>
</dbReference>
<comment type="subcellular location">
    <subcellularLocation>
        <location evidence="11">Endomembrane system</location>
        <topology evidence="11">Single-pass membrane protein</topology>
    </subcellularLocation>
    <subcellularLocation>
        <location evidence="12">Golgi apparatus</location>
        <location evidence="12">Golgi stack membrane</location>
        <topology evidence="12">Single-pass type II membrane protein</topology>
    </subcellularLocation>
    <subcellularLocation>
        <location evidence="1">Membrane</location>
        <topology evidence="1">Single-pass type II membrane protein</topology>
    </subcellularLocation>
</comment>
<dbReference type="FunFam" id="3.40.50.11660:FF:000002">
    <property type="entry name" value="Alpha-(1,3)-fucosyltransferase"/>
    <property type="match status" value="1"/>
</dbReference>
<evidence type="ECO:0000256" key="4">
    <source>
        <dbReference type="ARBA" id="ARBA00022676"/>
    </source>
</evidence>
<dbReference type="Gene3D" id="3.40.50.11660">
    <property type="entry name" value="Glycosyl transferase family 10, C-terminal domain"/>
    <property type="match status" value="1"/>
</dbReference>
<dbReference type="UniPathway" id="UPA00378"/>
<keyword evidence="12" id="KW-0333">Golgi apparatus</keyword>
<keyword evidence="8 12" id="KW-1133">Transmembrane helix</keyword>
<evidence type="ECO:0000256" key="1">
    <source>
        <dbReference type="ARBA" id="ARBA00004606"/>
    </source>
</evidence>
<dbReference type="OrthoDB" id="427096at2759"/>
<evidence type="ECO:0000259" key="15">
    <source>
        <dbReference type="Pfam" id="PF17039"/>
    </source>
</evidence>